<feature type="domain" description="Hen1 N-terminal" evidence="2">
    <location>
        <begin position="1"/>
        <end position="242"/>
    </location>
</feature>
<dbReference type="RefSeq" id="WP_184072303.1">
    <property type="nucleotide sequence ID" value="NZ_JACHDS010000001.1"/>
</dbReference>
<evidence type="ECO:0000259" key="3">
    <source>
        <dbReference type="Pfam" id="PF16542"/>
    </source>
</evidence>
<dbReference type="SUPFAM" id="SSF56091">
    <property type="entry name" value="DNA ligase/mRNA capping enzyme, catalytic domain"/>
    <property type="match status" value="1"/>
</dbReference>
<feature type="region of interest" description="Disordered" evidence="1">
    <location>
        <begin position="246"/>
        <end position="296"/>
    </location>
</feature>
<dbReference type="InterPro" id="IPR024740">
    <property type="entry name" value="Hen1_N"/>
</dbReference>
<proteinExistence type="predicted"/>
<dbReference type="Pfam" id="PF16542">
    <property type="entry name" value="PNKP_ligase"/>
    <property type="match status" value="1"/>
</dbReference>
<dbReference type="Gene3D" id="3.30.1610.20">
    <property type="entry name" value="Hen1, N-terminal domain"/>
    <property type="match status" value="1"/>
</dbReference>
<gene>
    <name evidence="4" type="ORF">HNR23_000042</name>
</gene>
<comment type="caution">
    <text evidence="4">The sequence shown here is derived from an EMBL/GenBank/DDBJ whole genome shotgun (WGS) entry which is preliminary data.</text>
</comment>
<feature type="compositionally biased region" description="Acidic residues" evidence="1">
    <location>
        <begin position="246"/>
        <end position="261"/>
    </location>
</feature>
<dbReference type="Pfam" id="PF12623">
    <property type="entry name" value="Hen1_L"/>
    <property type="match status" value="1"/>
</dbReference>
<sequence length="690" mass="74658">MLLTITTTRRPATDLGYLLHEHPDRVQCFAQSFGTAHVFYPEAGADRCTAALMLEVDPQEPLRARTTVRSPDFALARYVDDRPYAAASLFAVALGDTFRSALKGRCPARPDLAVTALPLTLSLPAVPCRGGAARARSLFEPLGWQVDAVPVPLDPGLPGWGDSRYVGLTLTGEMRLADALSHLYVLLPAMDGAEHYRVAEDEIDKLARAGEGWLSGHPERAWITRRYLSRRQRLFSAAIARLDEVDDLPGSDAGADPDEPADPAAPVAEPGEPPREDRAPSLADRAVSGGGVETAHGRVRIGPENALAALEVMSRFAVDPRWLLYLPPTMAPAPTAADPELLEHPAEAFAHYRSAGVDAGTVICQEKHMGSRAVAVVCRDAAAAERRFVPDSLGAIHTRTGRPFFTDPKVESEVLAELRAGITAAGLWERLDTDWVALDGEMLPWSAKAEGLIRERYAAVGAAARAALPAAGAALAAAAGRGLEVGELADRVSRRADGIEAFSRVYRRYSWPTEGAAGLRYAPFAVLTAEGRAFTDADHLWHMAVAERLADACDLVRSTRYLVVDVTDPDATAAAAAWWRELVDAGGEGMVVKPLTGALARGRQGLAQPGLKVRGPEYLRIIYGPDYTEPERMRVLRERRPDRKSGLAMREHKLGLEALARHARGEPLWRVHQAVFGVLALESEPVDPRL</sequence>
<evidence type="ECO:0000259" key="2">
    <source>
        <dbReference type="Pfam" id="PF12623"/>
    </source>
</evidence>
<dbReference type="AlphaFoldDB" id="A0A7X0D3B3"/>
<keyword evidence="5" id="KW-1185">Reference proteome</keyword>
<dbReference type="EMBL" id="JACHDS010000001">
    <property type="protein sequence ID" value="MBB6169982.1"/>
    <property type="molecule type" value="Genomic_DNA"/>
</dbReference>
<accession>A0A7X0D3B3</accession>
<evidence type="ECO:0000313" key="4">
    <source>
        <dbReference type="EMBL" id="MBB6169982.1"/>
    </source>
</evidence>
<dbReference type="Proteomes" id="UP000546642">
    <property type="component" value="Unassembled WGS sequence"/>
</dbReference>
<name>A0A7X0D3B3_9ACTN</name>
<dbReference type="Gene3D" id="3.30.470.30">
    <property type="entry name" value="DNA ligase/mRNA capping enzyme"/>
    <property type="match status" value="2"/>
</dbReference>
<feature type="domain" description="Polynucleotide kinase-phosphatase ligase" evidence="3">
    <location>
        <begin position="308"/>
        <end position="685"/>
    </location>
</feature>
<organism evidence="4 5">
    <name type="scientific">Nocardiopsis mwathae</name>
    <dbReference type="NCBI Taxonomy" id="1472723"/>
    <lineage>
        <taxon>Bacteria</taxon>
        <taxon>Bacillati</taxon>
        <taxon>Actinomycetota</taxon>
        <taxon>Actinomycetes</taxon>
        <taxon>Streptosporangiales</taxon>
        <taxon>Nocardiopsidaceae</taxon>
        <taxon>Nocardiopsis</taxon>
    </lineage>
</organism>
<dbReference type="InterPro" id="IPR032380">
    <property type="entry name" value="PNKP_ligase_dom"/>
</dbReference>
<evidence type="ECO:0000313" key="5">
    <source>
        <dbReference type="Proteomes" id="UP000546642"/>
    </source>
</evidence>
<reference evidence="4 5" key="1">
    <citation type="submission" date="2020-08" db="EMBL/GenBank/DDBJ databases">
        <title>Sequencing the genomes of 1000 actinobacteria strains.</title>
        <authorList>
            <person name="Klenk H.-P."/>
        </authorList>
    </citation>
    <scope>NUCLEOTIDE SEQUENCE [LARGE SCALE GENOMIC DNA]</scope>
    <source>
        <strain evidence="4 5">DSM 46659</strain>
    </source>
</reference>
<protein>
    <submittedName>
        <fullName evidence="4">Uncharacterized protein</fullName>
    </submittedName>
</protein>
<evidence type="ECO:0000256" key="1">
    <source>
        <dbReference type="SAM" id="MobiDB-lite"/>
    </source>
</evidence>
<dbReference type="InterPro" id="IPR038546">
    <property type="entry name" value="Hen1_N_sf"/>
</dbReference>